<dbReference type="InterPro" id="IPR001347">
    <property type="entry name" value="SIS_dom"/>
</dbReference>
<keyword evidence="3" id="KW-0413">Isomerase</keyword>
<protein>
    <submittedName>
        <fullName evidence="3">Galactosamine 6-phosphate isomerase AgaS</fullName>
    </submittedName>
</protein>
<gene>
    <name evidence="3" type="ORF">SAMN04488123_105173</name>
</gene>
<dbReference type="PROSITE" id="PS51464">
    <property type="entry name" value="SIS"/>
    <property type="match status" value="2"/>
</dbReference>
<reference evidence="3 4" key="1">
    <citation type="submission" date="2016-10" db="EMBL/GenBank/DDBJ databases">
        <authorList>
            <person name="de Groot N.N."/>
        </authorList>
    </citation>
    <scope>NUCLEOTIDE SEQUENCE [LARGE SCALE GENOMIC DNA]</scope>
    <source>
        <strain evidence="3 4">DSM 21771</strain>
    </source>
</reference>
<evidence type="ECO:0000256" key="1">
    <source>
        <dbReference type="ARBA" id="ARBA00022737"/>
    </source>
</evidence>
<dbReference type="GO" id="GO:0009401">
    <property type="term" value="P:phosphoenolpyruvate-dependent sugar phosphotransferase system"/>
    <property type="evidence" value="ECO:0007669"/>
    <property type="project" value="TreeGrafter"/>
</dbReference>
<dbReference type="GO" id="GO:0005886">
    <property type="term" value="C:plasma membrane"/>
    <property type="evidence" value="ECO:0007669"/>
    <property type="project" value="TreeGrafter"/>
</dbReference>
<feature type="domain" description="SIS" evidence="2">
    <location>
        <begin position="45"/>
        <end position="201"/>
    </location>
</feature>
<dbReference type="InterPro" id="IPR050303">
    <property type="entry name" value="GatZ_KbaZ_carbometab"/>
</dbReference>
<name>A0A1G8N2V1_9BACI</name>
<accession>A0A1G8N2V1</accession>
<dbReference type="GO" id="GO:1901135">
    <property type="term" value="P:carbohydrate derivative metabolic process"/>
    <property type="evidence" value="ECO:0007669"/>
    <property type="project" value="InterPro"/>
</dbReference>
<dbReference type="AlphaFoldDB" id="A0A1G8N2V1"/>
<proteinExistence type="predicted"/>
<dbReference type="Pfam" id="PF01380">
    <property type="entry name" value="SIS"/>
    <property type="match status" value="2"/>
</dbReference>
<dbReference type="GO" id="GO:0016853">
    <property type="term" value="F:isomerase activity"/>
    <property type="evidence" value="ECO:0007669"/>
    <property type="project" value="UniProtKB-KW"/>
</dbReference>
<dbReference type="SUPFAM" id="SSF53697">
    <property type="entry name" value="SIS domain"/>
    <property type="match status" value="1"/>
</dbReference>
<organism evidence="3 4">
    <name type="scientific">Natribacillus halophilus</name>
    <dbReference type="NCBI Taxonomy" id="549003"/>
    <lineage>
        <taxon>Bacteria</taxon>
        <taxon>Bacillati</taxon>
        <taxon>Bacillota</taxon>
        <taxon>Bacilli</taxon>
        <taxon>Bacillales</taxon>
        <taxon>Bacillaceae</taxon>
        <taxon>Natribacillus</taxon>
    </lineage>
</organism>
<feature type="domain" description="SIS" evidence="2">
    <location>
        <begin position="218"/>
        <end position="369"/>
    </location>
</feature>
<dbReference type="PANTHER" id="PTHR32502:SF3">
    <property type="entry name" value="D-GALACTOSAMINE-6-PHOSPHATE DEAMINASE AGAS-RELATED"/>
    <property type="match status" value="1"/>
</dbReference>
<dbReference type="PANTHER" id="PTHR32502">
    <property type="entry name" value="N-ACETYLGALACTOSAMINE PERMEASE II COMPONENT-RELATED"/>
    <property type="match status" value="1"/>
</dbReference>
<dbReference type="Gene3D" id="3.40.50.10490">
    <property type="entry name" value="Glucose-6-phosphate isomerase like protein, domain 1"/>
    <property type="match status" value="2"/>
</dbReference>
<keyword evidence="1" id="KW-0677">Repeat</keyword>
<evidence type="ECO:0000259" key="2">
    <source>
        <dbReference type="PROSITE" id="PS51464"/>
    </source>
</evidence>
<dbReference type="OrthoDB" id="9779207at2"/>
<evidence type="ECO:0000313" key="3">
    <source>
        <dbReference type="EMBL" id="SDI74524.1"/>
    </source>
</evidence>
<evidence type="ECO:0000313" key="4">
    <source>
        <dbReference type="Proteomes" id="UP000198853"/>
    </source>
</evidence>
<dbReference type="EMBL" id="FNEN01000005">
    <property type="protein sequence ID" value="SDI74524.1"/>
    <property type="molecule type" value="Genomic_DNA"/>
</dbReference>
<dbReference type="RefSeq" id="WP_090397791.1">
    <property type="nucleotide sequence ID" value="NZ_FNEN01000005.1"/>
</dbReference>
<keyword evidence="4" id="KW-1185">Reference proteome</keyword>
<dbReference type="CDD" id="cd05008">
    <property type="entry name" value="SIS_GlmS_GlmD_1"/>
    <property type="match status" value="1"/>
</dbReference>
<dbReference type="GO" id="GO:0097367">
    <property type="term" value="F:carbohydrate derivative binding"/>
    <property type="evidence" value="ECO:0007669"/>
    <property type="project" value="InterPro"/>
</dbReference>
<dbReference type="InterPro" id="IPR035466">
    <property type="entry name" value="GlmS/AgaS_SIS"/>
</dbReference>
<dbReference type="InterPro" id="IPR046348">
    <property type="entry name" value="SIS_dom_sf"/>
</dbReference>
<sequence>MFTYTKEELIEKKAINTAEEINQQPDVWEKVWGQGAAEREKAQKFIKEIFNQHVRGRVIFTGAGTSAFIGDMLVPELIQHLPAHVQVEATPTTELVSNPKNYFREDIPTVLVSFGRSGNSPESVAATELGQKIVDDFYQIVITCNEDGTLARNIEEDENSKLLLLPPETHDKGFAMTSSFSAMALTAYLIFAKENVYEDHLSAFIANARHALKNLDNIIDQVLTVDFERLVYLGSGTLGQASHEAALKMLELTAGKVVALHESSLGFRHGPKSVLNKQSVAVVLVSRNPYTRKYDLDMIKELSNEDALSKVIALTDGQDEEVKQLADLTFVMAENPVPNDFFLSLNYMLFAQVLSLRTSLKLGITPDNPSPEGSLNRVVQGVTIYDY</sequence>
<dbReference type="Proteomes" id="UP000198853">
    <property type="component" value="Unassembled WGS sequence"/>
</dbReference>